<evidence type="ECO:0000313" key="9">
    <source>
        <dbReference type="EMBL" id="EXU80367.1"/>
    </source>
</evidence>
<accession>A0A014QB26</accession>
<gene>
    <name evidence="9" type="ORF">AX13_17520</name>
</gene>
<evidence type="ECO:0000256" key="4">
    <source>
        <dbReference type="ARBA" id="ARBA00022723"/>
    </source>
</evidence>
<evidence type="ECO:0000256" key="5">
    <source>
        <dbReference type="ARBA" id="ARBA00023002"/>
    </source>
</evidence>
<proteinExistence type="inferred from homology"/>
<comment type="caution">
    <text evidence="9">The sequence shown here is derived from an EMBL/GenBank/DDBJ whole genome shotgun (WGS) entry which is preliminary data.</text>
</comment>
<keyword evidence="10" id="KW-1185">Reference proteome</keyword>
<reference evidence="9 10" key="1">
    <citation type="submission" date="2014-01" db="EMBL/GenBank/DDBJ databases">
        <title>Interspecies Systems Biology Uncovers Metabolites Affecting C. elegans Gene Expression and Life History Traits.</title>
        <authorList>
            <person name="Watson E."/>
            <person name="Macneil L.T."/>
            <person name="Ritter A.D."/>
            <person name="Yilmaz L.S."/>
            <person name="Rosebrock A.P."/>
            <person name="Caudy A.A."/>
            <person name="Walhout A.J."/>
        </authorList>
    </citation>
    <scope>NUCLEOTIDE SEQUENCE [LARGE SCALE GENOMIC DNA]</scope>
    <source>
        <strain evidence="9 10">DA1877</strain>
    </source>
</reference>
<organism evidence="9 10">
    <name type="scientific">Comamonas aquatica DA1877</name>
    <dbReference type="NCBI Taxonomy" id="1457173"/>
    <lineage>
        <taxon>Bacteria</taxon>
        <taxon>Pseudomonadati</taxon>
        <taxon>Pseudomonadota</taxon>
        <taxon>Betaproteobacteria</taxon>
        <taxon>Burkholderiales</taxon>
        <taxon>Comamonadaceae</taxon>
        <taxon>Comamonas</taxon>
    </lineage>
</organism>
<dbReference type="AlphaFoldDB" id="A0A014QB26"/>
<dbReference type="CDD" id="cd03469">
    <property type="entry name" value="Rieske_RO_Alpha_N"/>
    <property type="match status" value="1"/>
</dbReference>
<dbReference type="GO" id="GO:0016491">
    <property type="term" value="F:oxidoreductase activity"/>
    <property type="evidence" value="ECO:0007669"/>
    <property type="project" value="UniProtKB-KW"/>
</dbReference>
<dbReference type="CDD" id="cd00680">
    <property type="entry name" value="RHO_alpha_C"/>
    <property type="match status" value="1"/>
</dbReference>
<keyword evidence="5" id="KW-0560">Oxidoreductase</keyword>
<dbReference type="PATRIC" id="fig|1457173.3.peg.1752"/>
<dbReference type="PANTHER" id="PTHR43756:SF5">
    <property type="entry name" value="CHOLINE MONOOXYGENASE, CHLOROPLASTIC"/>
    <property type="match status" value="1"/>
</dbReference>
<protein>
    <submittedName>
        <fullName evidence="9">Ribosomal subunit interface protein</fullName>
    </submittedName>
</protein>
<name>A0A014QB26_9BURK</name>
<keyword evidence="7" id="KW-0411">Iron-sulfur</keyword>
<evidence type="ECO:0000256" key="2">
    <source>
        <dbReference type="ARBA" id="ARBA00008751"/>
    </source>
</evidence>
<dbReference type="Gene3D" id="2.102.10.10">
    <property type="entry name" value="Rieske [2Fe-2S] iron-sulphur domain"/>
    <property type="match status" value="1"/>
</dbReference>
<dbReference type="InterPro" id="IPR017941">
    <property type="entry name" value="Rieske_2Fe-2S"/>
</dbReference>
<evidence type="ECO:0000256" key="1">
    <source>
        <dbReference type="ARBA" id="ARBA00001962"/>
    </source>
</evidence>
<dbReference type="GO" id="GO:0051537">
    <property type="term" value="F:2 iron, 2 sulfur cluster binding"/>
    <property type="evidence" value="ECO:0007669"/>
    <property type="project" value="UniProtKB-KW"/>
</dbReference>
<dbReference type="EMBL" id="JBOK01000008">
    <property type="protein sequence ID" value="EXU80367.1"/>
    <property type="molecule type" value="Genomic_DNA"/>
</dbReference>
<feature type="domain" description="Rieske" evidence="8">
    <location>
        <begin position="24"/>
        <end position="133"/>
    </location>
</feature>
<dbReference type="Gene3D" id="3.90.380.10">
    <property type="entry name" value="Naphthalene 1,2-dioxygenase Alpha Subunit, Chain A, domain 1"/>
    <property type="match status" value="1"/>
</dbReference>
<evidence type="ECO:0000256" key="7">
    <source>
        <dbReference type="ARBA" id="ARBA00023014"/>
    </source>
</evidence>
<dbReference type="InterPro" id="IPR001663">
    <property type="entry name" value="Rng_hydr_dOase-A"/>
</dbReference>
<dbReference type="PANTHER" id="PTHR43756">
    <property type="entry name" value="CHOLINE MONOOXYGENASE, CHLOROPLASTIC"/>
    <property type="match status" value="1"/>
</dbReference>
<dbReference type="Pfam" id="PF00355">
    <property type="entry name" value="Rieske"/>
    <property type="match status" value="1"/>
</dbReference>
<keyword evidence="4" id="KW-0479">Metal-binding</keyword>
<dbReference type="SUPFAM" id="SSF50022">
    <property type="entry name" value="ISP domain"/>
    <property type="match status" value="1"/>
</dbReference>
<dbReference type="InterPro" id="IPR036922">
    <property type="entry name" value="Rieske_2Fe-2S_sf"/>
</dbReference>
<dbReference type="PRINTS" id="PR00090">
    <property type="entry name" value="RNGDIOXGNASE"/>
</dbReference>
<dbReference type="GO" id="GO:0005506">
    <property type="term" value="F:iron ion binding"/>
    <property type="evidence" value="ECO:0007669"/>
    <property type="project" value="InterPro"/>
</dbReference>
<keyword evidence="6" id="KW-0408">Iron</keyword>
<dbReference type="SUPFAM" id="SSF55961">
    <property type="entry name" value="Bet v1-like"/>
    <property type="match status" value="1"/>
</dbReference>
<dbReference type="InterPro" id="IPR015879">
    <property type="entry name" value="Ring_hydroxy_dOase_asu_C_dom"/>
</dbReference>
<dbReference type="PROSITE" id="PS51296">
    <property type="entry name" value="RIESKE"/>
    <property type="match status" value="1"/>
</dbReference>
<keyword evidence="3" id="KW-0001">2Fe-2S</keyword>
<dbReference type="Pfam" id="PF00848">
    <property type="entry name" value="Ring_hydroxyl_A"/>
    <property type="match status" value="1"/>
</dbReference>
<evidence type="ECO:0000313" key="10">
    <source>
        <dbReference type="Proteomes" id="UP000020766"/>
    </source>
</evidence>
<comment type="similarity">
    <text evidence="2">Belongs to the bacterial ring-hydroxylating dioxygenase alpha subunit family.</text>
</comment>
<evidence type="ECO:0000259" key="8">
    <source>
        <dbReference type="PROSITE" id="PS51296"/>
    </source>
</evidence>
<evidence type="ECO:0000256" key="3">
    <source>
        <dbReference type="ARBA" id="ARBA00022714"/>
    </source>
</evidence>
<evidence type="ECO:0000256" key="6">
    <source>
        <dbReference type="ARBA" id="ARBA00023004"/>
    </source>
</evidence>
<dbReference type="Proteomes" id="UP000020766">
    <property type="component" value="Unassembled WGS sequence"/>
</dbReference>
<sequence>MHPRYYLDPEIFEREQQKIFRKVWLFAGLKTLLGQHNAFITRKIAGIPIVIQNFRGELRAFENVCLHRSALIQTEPVGRRPLVCAYHAWRYDAQGQVAHIPDCDSIYRFDEAEKCSLKLRRFALRVVGNLLFVNLAPQPMPLEEQFSPEFMATLESSSNAYDTEVMVTTWRGQYNWKLAYENLRDANHVRYVHPKTLGQIVTFHPRVNEARLQACAQPLHDLSPVALRQEMRQFSFGGPEARYEDMRRFGWHDLVERWSHEDAYYNWLAYPNLHIASGNGGHSFTIEHHVPIAPGCTDLEVYRFSARKKQAFAFSSAVLLEEMHGSKRVVGEDVDIMEKVQAALHAHAPVATQGAYEGLNRLVERWYSTLMETEHGL</sequence>
<comment type="cofactor">
    <cofactor evidence="1">
        <name>Fe cation</name>
        <dbReference type="ChEBI" id="CHEBI:24875"/>
    </cofactor>
</comment>